<protein>
    <submittedName>
        <fullName evidence="1">Type VII secretion target</fullName>
    </submittedName>
</protein>
<evidence type="ECO:0000313" key="1">
    <source>
        <dbReference type="EMBL" id="MDI3389844.1"/>
    </source>
</evidence>
<keyword evidence="2" id="KW-1185">Reference proteome</keyword>
<sequence length="110" mass="12003">MSEGDVTDFKVEPGDIGSYSTQIGRAADDMQAAKKYVDSHTEVGWYDNGLISNLANSHDGLVTMLGDALTKTESILRACRTELSAVSTYYTETDRGNAADLDTKYPESKR</sequence>
<gene>
    <name evidence="1" type="ORF">QIS99_27170</name>
</gene>
<comment type="caution">
    <text evidence="1">The sequence shown here is derived from an EMBL/GenBank/DDBJ whole genome shotgun (WGS) entry which is preliminary data.</text>
</comment>
<accession>A0ABT6S096</accession>
<dbReference type="EMBL" id="JASCIR010000033">
    <property type="protein sequence ID" value="MDI3389844.1"/>
    <property type="molecule type" value="Genomic_DNA"/>
</dbReference>
<organism evidence="1 2">
    <name type="scientific">Streptomyces solicavernae</name>
    <dbReference type="NCBI Taxonomy" id="3043614"/>
    <lineage>
        <taxon>Bacteria</taxon>
        <taxon>Bacillati</taxon>
        <taxon>Actinomycetota</taxon>
        <taxon>Actinomycetes</taxon>
        <taxon>Kitasatosporales</taxon>
        <taxon>Streptomycetaceae</taxon>
        <taxon>Streptomyces</taxon>
    </lineage>
</organism>
<dbReference type="RefSeq" id="WP_282516314.1">
    <property type="nucleotide sequence ID" value="NZ_JASCIR010000033.1"/>
</dbReference>
<reference evidence="1 2" key="1">
    <citation type="submission" date="2023-05" db="EMBL/GenBank/DDBJ databases">
        <title>Draft genome sequence of Streptomyces sp. B-S-A8 isolated from a cave soil in Thailand.</title>
        <authorList>
            <person name="Chamroensaksri N."/>
            <person name="Muangham S."/>
        </authorList>
    </citation>
    <scope>NUCLEOTIDE SEQUENCE [LARGE SCALE GENOMIC DNA]</scope>
    <source>
        <strain evidence="1 2">B-S-A8</strain>
    </source>
</reference>
<proteinExistence type="predicted"/>
<evidence type="ECO:0000313" key="2">
    <source>
        <dbReference type="Proteomes" id="UP001224661"/>
    </source>
</evidence>
<dbReference type="Proteomes" id="UP001224661">
    <property type="component" value="Unassembled WGS sequence"/>
</dbReference>
<name>A0ABT6S096_9ACTN</name>